<accession>A0A157T138</accession>
<dbReference type="InterPro" id="IPR053108">
    <property type="entry name" value="Chlamydial_TARP"/>
</dbReference>
<dbReference type="EMBL" id="LT549890">
    <property type="protein sequence ID" value="SAI84936.1"/>
    <property type="molecule type" value="Genomic_DNA"/>
</dbReference>
<dbReference type="PANTHER" id="PTHR36975:SF5">
    <property type="entry name" value="TRANSLOCATED ACTIN-RECRUITING PHOSPHOPROTEIN"/>
    <property type="match status" value="1"/>
</dbReference>
<evidence type="ECO:0000256" key="2">
    <source>
        <dbReference type="SAM" id="Phobius"/>
    </source>
</evidence>
<evidence type="ECO:0000313" key="4">
    <source>
        <dbReference type="Proteomes" id="UP000076770"/>
    </source>
</evidence>
<dbReference type="PATRIC" id="fig|2287.9.peg.1409"/>
<sequence length="403" mass="44748">MKTYLCDTMDVKYILVVIIIITFIVNIVSLFYLNSQIASLSSSYNTLVNNYNTLRTYYQNLNSNYTTLYSSYSNLVNSYNSLSSQYAKLSSEYNTLMAKYDNLTAKYNTLSQNYTILSGQLALTMGTMTVQSFYIYLAQVNTQGMESLLVGPLASYFEITSPPGNGTIIASPANSSDALPLIGSKLSQFFNYLSVKTEVKELVITPLENYVLGEGLVSFNDQYANGTIVTNYALITVVAQEINLSTWQVVYVKINNALTQSQYNTLVTLFNLIQALESKNIGQLQSILVGPYQSYVYIARGPYAGNYSGLDVPNVFIDTIISKDVSSLQFELYYFNITPLNPTTSLVDMYGVLKITLSNGSTYTSYTDLRTTVELEPNGVPQVVALNIINDLTQQQVVSALPK</sequence>
<organism evidence="3 4">
    <name type="scientific">Saccharolobus solfataricus</name>
    <name type="common">Sulfolobus solfataricus</name>
    <dbReference type="NCBI Taxonomy" id="2287"/>
    <lineage>
        <taxon>Archaea</taxon>
        <taxon>Thermoproteota</taxon>
        <taxon>Thermoprotei</taxon>
        <taxon>Sulfolobales</taxon>
        <taxon>Sulfolobaceae</taxon>
        <taxon>Saccharolobus</taxon>
    </lineage>
</organism>
<name>A0A157T138_SACSO</name>
<keyword evidence="2" id="KW-1133">Transmembrane helix</keyword>
<dbReference type="GeneID" id="1454304"/>
<dbReference type="Proteomes" id="UP000076770">
    <property type="component" value="Chromosome i"/>
</dbReference>
<dbReference type="AlphaFoldDB" id="A0A157T138"/>
<gene>
    <name evidence="3" type="ORF">SSOP1_1382</name>
</gene>
<dbReference type="PANTHER" id="PTHR36975">
    <property type="match status" value="1"/>
</dbReference>
<feature type="coiled-coil region" evidence="1">
    <location>
        <begin position="79"/>
        <end position="113"/>
    </location>
</feature>
<evidence type="ECO:0000313" key="3">
    <source>
        <dbReference type="EMBL" id="SAI84936.1"/>
    </source>
</evidence>
<keyword evidence="2" id="KW-0812">Transmembrane</keyword>
<evidence type="ECO:0000256" key="1">
    <source>
        <dbReference type="SAM" id="Coils"/>
    </source>
</evidence>
<proteinExistence type="predicted"/>
<keyword evidence="1" id="KW-0175">Coiled coil</keyword>
<protein>
    <submittedName>
        <fullName evidence="3">Uncharacterized protein</fullName>
    </submittedName>
</protein>
<dbReference type="Gene3D" id="1.20.5.400">
    <property type="match status" value="1"/>
</dbReference>
<feature type="transmembrane region" description="Helical" evidence="2">
    <location>
        <begin position="12"/>
        <end position="33"/>
    </location>
</feature>
<dbReference type="RefSeq" id="WP_010923290.1">
    <property type="nucleotide sequence ID" value="NZ_CP011055.2"/>
</dbReference>
<keyword evidence="2" id="KW-0472">Membrane</keyword>
<reference evidence="4" key="1">
    <citation type="submission" date="2016-04" db="EMBL/GenBank/DDBJ databases">
        <authorList>
            <person name="Shah S.A."/>
            <person name="Garrett R.A."/>
        </authorList>
    </citation>
    <scope>NUCLEOTIDE SEQUENCE [LARGE SCALE GENOMIC DNA]</scope>
    <source>
        <strain evidence="4">ATCC 35091 / DSM 1616 / JCM 8930 / NBRC 15331 / P1</strain>
    </source>
</reference>